<dbReference type="OMA" id="WTYMGLS"/>
<dbReference type="GO" id="GO:0016829">
    <property type="term" value="F:lyase activity"/>
    <property type="evidence" value="ECO:0007669"/>
    <property type="project" value="UniProtKB-KW"/>
</dbReference>
<feature type="chain" id="PRO_5004507670" evidence="1">
    <location>
        <begin position="21"/>
        <end position="780"/>
    </location>
</feature>
<sequence>MKFLQRAVACICLASQVVLGQGYFLERIKHQGLAPFNPGGAGYNVFINVKRFGAKGDGVTDDTVAINAAIRQGARCVAGPANNGGCASSTTSPAIVYFPAGTYIISSPIIPYYMTNLHGDPSNLAVIKASPNFKGAALVDADPYDSEVQDYGSTNVFYRQVRNLIIDTTSIPANQGATGLHWPTAQATSLQNVVFKMAEGAASQHTGVFIENGSGGFMTDLVFYGGKTGMTVGSQQFTTRNLTFFNSQTAIFQIWDWSWTYMGLSINNCGIGLDLSTGGSQNQAVGSVVVIDSHISNTPIAFKHARTADSSPKTGGSLVLENVLLTNVAVAVQQPTAQLDGNQLITSFVSGHAYDSKGPAILPNPTRPYNRPGSLLHGAGNYYTRSKPQYDTVPTLQFVSVRDAGAKGDAVTDDSAVLQSVIDSATAAGKIVFFDNGMYKVTKTIKIPAGAKIVGEAYPVILASGAFFQNMQAPVPVVQVGAAGESGHVEWSDMVISSQGPCAGAILIQWNLSSPPNAPSGMWDVHTRIGGFAGSQLSITDCPVDAPQPQQKCIAAFQSMEITPSASGLYMENVWLWSADHDIEEVKNRQITVYSGRGLSISSTVGNIWLIGTSVEHHVFYQYQLTNTQNIFMGFIQTESPYYQPVSFAPTPFTTIAEQNDPDFGVYCKDKDVTCNEAWGARIVNSKNIMIYGAGFYQFFNNYRTKCTEHSGNGVYSANCQTQIFGIDTGGPTPTSGSSVYVYALNTVGVVSMIEFQGNSIAKQEDNTNGYAETIIMFST</sequence>
<dbReference type="GO" id="GO:0004650">
    <property type="term" value="F:polygalacturonase activity"/>
    <property type="evidence" value="ECO:0007669"/>
    <property type="project" value="InterPro"/>
</dbReference>
<dbReference type="FunFam" id="2.160.20.10:FF:000023">
    <property type="entry name" value="Exo-beta-1,3-glucanase Exg0"/>
    <property type="match status" value="1"/>
</dbReference>
<dbReference type="Pfam" id="PF12708">
    <property type="entry name" value="Pect-lyase_RHGA_epim"/>
    <property type="match status" value="2"/>
</dbReference>
<dbReference type="InterPro" id="IPR024535">
    <property type="entry name" value="RHGA/B-epi-like_pectate_lyase"/>
</dbReference>
<gene>
    <name evidence="3" type="ORF">GLAREA_12346</name>
</gene>
<feature type="domain" description="Rhamnogalacturonase A/B/Epimerase-like pectate lyase" evidence="2">
    <location>
        <begin position="398"/>
        <end position="470"/>
    </location>
</feature>
<reference evidence="3 4" key="1">
    <citation type="journal article" date="2013" name="BMC Genomics">
        <title>Genomics-driven discovery of the pneumocandin biosynthetic gene cluster in the fungus Glarea lozoyensis.</title>
        <authorList>
            <person name="Chen L."/>
            <person name="Yue Q."/>
            <person name="Zhang X."/>
            <person name="Xiang M."/>
            <person name="Wang C."/>
            <person name="Li S."/>
            <person name="Che Y."/>
            <person name="Ortiz-Lopez F.J."/>
            <person name="Bills G.F."/>
            <person name="Liu X."/>
            <person name="An Z."/>
        </authorList>
    </citation>
    <scope>NUCLEOTIDE SEQUENCE [LARGE SCALE GENOMIC DNA]</scope>
    <source>
        <strain evidence="4">ATCC 20868 / MF5171</strain>
    </source>
</reference>
<dbReference type="InterPro" id="IPR011050">
    <property type="entry name" value="Pectin_lyase_fold/virulence"/>
</dbReference>
<accession>S3D160</accession>
<dbReference type="InterPro" id="IPR039279">
    <property type="entry name" value="QRT3-like"/>
</dbReference>
<evidence type="ECO:0000259" key="2">
    <source>
        <dbReference type="Pfam" id="PF12708"/>
    </source>
</evidence>
<keyword evidence="4" id="KW-1185">Reference proteome</keyword>
<dbReference type="AlphaFoldDB" id="S3D160"/>
<organism evidence="3 4">
    <name type="scientific">Glarea lozoyensis (strain ATCC 20868 / MF5171)</name>
    <dbReference type="NCBI Taxonomy" id="1116229"/>
    <lineage>
        <taxon>Eukaryota</taxon>
        <taxon>Fungi</taxon>
        <taxon>Dikarya</taxon>
        <taxon>Ascomycota</taxon>
        <taxon>Pezizomycotina</taxon>
        <taxon>Leotiomycetes</taxon>
        <taxon>Helotiales</taxon>
        <taxon>Helotiaceae</taxon>
        <taxon>Glarea</taxon>
    </lineage>
</organism>
<evidence type="ECO:0000256" key="1">
    <source>
        <dbReference type="SAM" id="SignalP"/>
    </source>
</evidence>
<dbReference type="PANTHER" id="PTHR33928:SF2">
    <property type="entry name" value="PECTATE LYASE SUPERFAMILY PROTEIN DOMAIN-CONTAINING PROTEIN-RELATED"/>
    <property type="match status" value="1"/>
</dbReference>
<dbReference type="STRING" id="1116229.S3D160"/>
<dbReference type="KEGG" id="glz:GLAREA_12346"/>
<evidence type="ECO:0000313" key="3">
    <source>
        <dbReference type="EMBL" id="EPE31590.1"/>
    </source>
</evidence>
<protein>
    <submittedName>
        <fullName evidence="3">Pectin lyase-like protein</fullName>
    </submittedName>
</protein>
<dbReference type="InterPro" id="IPR012334">
    <property type="entry name" value="Pectin_lyas_fold"/>
</dbReference>
<name>S3D160_GLAL2</name>
<feature type="domain" description="Rhamnogalacturonase A/B/Epimerase-like pectate lyase" evidence="2">
    <location>
        <begin position="46"/>
        <end position="274"/>
    </location>
</feature>
<evidence type="ECO:0000313" key="4">
    <source>
        <dbReference type="Proteomes" id="UP000016922"/>
    </source>
</evidence>
<dbReference type="SUPFAM" id="SSF51126">
    <property type="entry name" value="Pectin lyase-like"/>
    <property type="match status" value="2"/>
</dbReference>
<dbReference type="OrthoDB" id="1046782at2759"/>
<dbReference type="Proteomes" id="UP000016922">
    <property type="component" value="Unassembled WGS sequence"/>
</dbReference>
<dbReference type="PANTHER" id="PTHR33928">
    <property type="entry name" value="POLYGALACTURONASE QRT3"/>
    <property type="match status" value="1"/>
</dbReference>
<dbReference type="RefSeq" id="XP_008081319.1">
    <property type="nucleotide sequence ID" value="XM_008083128.1"/>
</dbReference>
<dbReference type="eggNOG" id="ENOG502QV54">
    <property type="taxonomic scope" value="Eukaryota"/>
</dbReference>
<proteinExistence type="predicted"/>
<keyword evidence="1" id="KW-0732">Signal</keyword>
<dbReference type="CDD" id="cd23668">
    <property type="entry name" value="GH55_beta13glucanase-like"/>
    <property type="match status" value="1"/>
</dbReference>
<dbReference type="Gene3D" id="2.160.20.10">
    <property type="entry name" value="Single-stranded right-handed beta-helix, Pectin lyase-like"/>
    <property type="match status" value="2"/>
</dbReference>
<dbReference type="GeneID" id="19471387"/>
<dbReference type="HOGENOM" id="CLU_002540_2_2_1"/>
<dbReference type="EMBL" id="KE145361">
    <property type="protein sequence ID" value="EPE31590.1"/>
    <property type="molecule type" value="Genomic_DNA"/>
</dbReference>
<keyword evidence="3" id="KW-0456">Lyase</keyword>
<feature type="signal peptide" evidence="1">
    <location>
        <begin position="1"/>
        <end position="20"/>
    </location>
</feature>